<organism evidence="2 3">
    <name type="scientific">Pedobacter nyackensis</name>
    <dbReference type="NCBI Taxonomy" id="475255"/>
    <lineage>
        <taxon>Bacteria</taxon>
        <taxon>Pseudomonadati</taxon>
        <taxon>Bacteroidota</taxon>
        <taxon>Sphingobacteriia</taxon>
        <taxon>Sphingobacteriales</taxon>
        <taxon>Sphingobacteriaceae</taxon>
        <taxon>Pedobacter</taxon>
    </lineage>
</organism>
<dbReference type="Pfam" id="PF11412">
    <property type="entry name" value="DsbD_N"/>
    <property type="match status" value="1"/>
</dbReference>
<evidence type="ECO:0000313" key="3">
    <source>
        <dbReference type="Proteomes" id="UP000192678"/>
    </source>
</evidence>
<feature type="domain" description="Thiol:disulfide interchange protein DsbD N-terminal" evidence="1">
    <location>
        <begin position="513"/>
        <end position="619"/>
    </location>
</feature>
<dbReference type="STRING" id="475255.SAMN04488101_11822"/>
<dbReference type="Proteomes" id="UP000192678">
    <property type="component" value="Unassembled WGS sequence"/>
</dbReference>
<proteinExistence type="predicted"/>
<protein>
    <submittedName>
        <fullName evidence="2">Disulphide bond corrector protein DsbC</fullName>
    </submittedName>
</protein>
<accession>A0A1W2EZL2</accession>
<dbReference type="AlphaFoldDB" id="A0A1W2EZL2"/>
<evidence type="ECO:0000313" key="2">
    <source>
        <dbReference type="EMBL" id="SMD15129.1"/>
    </source>
</evidence>
<sequence length="623" mass="69258">MLVCCVCSMLAFGQKSASLIPLKILYVGNDPSRPNPIPDAKSGWPKRNHDLGPTRMPDFKQFLDQHFKAVTLVDARDYKPALSNDYDVTIFDAQPEPLVPEKKIKDADGRIIKTIYAKYLPENFSKPVILLSGNGGMVFSIGVKFAPECVCLGADAYNINTAHEIFKNPVPVSITMPKKETPVIAKLFSKELSEQVPMWRVQKESVYEGTGYPPGVVYFHLGLNEPDAEFISGGVSAKDQHAAAIARHGNFLLWGFNAAPSDMTEEAKKVFINSICYIKKFDGQQPVVRLSADPFPVERASIAMGTDLASLDGFNRYKTMWEKSSKPGTAAPKIEWNSFLQQRYEFVKSIAGADSLAVQMDTLSLVNYCRDNLKYFNGTMERSGSIDLDVKSLGIANNDLRLLETCVEMLAQNKDKEKAMRLLKRYTNQNYNTASEWRNWLSKNRRNLFFTEAGGYKFIVAPSDWTPSNKKADDLGKTDTRVQKALSEINCLTPDKLNPVMLGAALIDGNGADKKLLVLKVKLLKNWHIYSYVPTESPFIQSQLSLELPLGVKQVGNWQSSAAKPMPGDPGVMIYEDEVCFIQELSVPGNSIKGSKATVSLYYQACDASQCLPPDTATKEIIF</sequence>
<keyword evidence="3" id="KW-1185">Reference proteome</keyword>
<gene>
    <name evidence="2" type="ORF">SAMN04488101_11822</name>
</gene>
<name>A0A1W2EZL2_9SPHI</name>
<dbReference type="InterPro" id="IPR028250">
    <property type="entry name" value="DsbDN"/>
</dbReference>
<evidence type="ECO:0000259" key="1">
    <source>
        <dbReference type="Pfam" id="PF11412"/>
    </source>
</evidence>
<reference evidence="2 3" key="1">
    <citation type="submission" date="2017-04" db="EMBL/GenBank/DDBJ databases">
        <authorList>
            <person name="Afonso C.L."/>
            <person name="Miller P.J."/>
            <person name="Scott M.A."/>
            <person name="Spackman E."/>
            <person name="Goraichik I."/>
            <person name="Dimitrov K.M."/>
            <person name="Suarez D.L."/>
            <person name="Swayne D.E."/>
        </authorList>
    </citation>
    <scope>NUCLEOTIDE SEQUENCE [LARGE SCALE GENOMIC DNA]</scope>
    <source>
        <strain evidence="2 3">DSM 19625</strain>
    </source>
</reference>
<dbReference type="EMBL" id="FWYB01000018">
    <property type="protein sequence ID" value="SMD15129.1"/>
    <property type="molecule type" value="Genomic_DNA"/>
</dbReference>